<dbReference type="NCBIfam" id="NF002524">
    <property type="entry name" value="PRK01964.1"/>
    <property type="match status" value="1"/>
</dbReference>
<dbReference type="EMBL" id="JAUSTR010000009">
    <property type="protein sequence ID" value="MDQ0163061.1"/>
    <property type="molecule type" value="Genomic_DNA"/>
</dbReference>
<evidence type="ECO:0000259" key="4">
    <source>
        <dbReference type="Pfam" id="PF01361"/>
    </source>
</evidence>
<dbReference type="InterPro" id="IPR018191">
    <property type="entry name" value="4-OT"/>
</dbReference>
<dbReference type="Gene3D" id="3.30.429.10">
    <property type="entry name" value="Macrophage Migration Inhibitory Factor"/>
    <property type="match status" value="1"/>
</dbReference>
<dbReference type="EC" id="5.3.2.-" evidence="3"/>
<name>A0ABT9VQ15_9BACI</name>
<comment type="caution">
    <text evidence="5">The sequence shown here is derived from an EMBL/GenBank/DDBJ whole genome shotgun (WGS) entry which is preliminary data.</text>
</comment>
<comment type="similarity">
    <text evidence="1 3">Belongs to the 4-oxalocrotonate tautomerase family.</text>
</comment>
<keyword evidence="6" id="KW-1185">Reference proteome</keyword>
<dbReference type="Proteomes" id="UP001225646">
    <property type="component" value="Unassembled WGS sequence"/>
</dbReference>
<sequence>MPFISITLIEGRPEEKVKEVIKNVTKVVSETLDAPKENIRVVVTEVPKTHWGIAGTPVSDMPRK</sequence>
<dbReference type="RefSeq" id="WP_044749507.1">
    <property type="nucleotide sequence ID" value="NZ_JAUSTR010000009.1"/>
</dbReference>
<dbReference type="PANTHER" id="PTHR35530">
    <property type="entry name" value="TAUTOMERASE-RELATED"/>
    <property type="match status" value="1"/>
</dbReference>
<evidence type="ECO:0000256" key="1">
    <source>
        <dbReference type="ARBA" id="ARBA00006723"/>
    </source>
</evidence>
<dbReference type="NCBIfam" id="NF002571">
    <property type="entry name" value="PRK02220.1"/>
    <property type="match status" value="1"/>
</dbReference>
<accession>A0ABT9VQ15</accession>
<evidence type="ECO:0000313" key="6">
    <source>
        <dbReference type="Proteomes" id="UP001225646"/>
    </source>
</evidence>
<dbReference type="SUPFAM" id="SSF55331">
    <property type="entry name" value="Tautomerase/MIF"/>
    <property type="match status" value="1"/>
</dbReference>
<organism evidence="5 6">
    <name type="scientific">Aeribacillus alveayuensis</name>
    <dbReference type="NCBI Taxonomy" id="279215"/>
    <lineage>
        <taxon>Bacteria</taxon>
        <taxon>Bacillati</taxon>
        <taxon>Bacillota</taxon>
        <taxon>Bacilli</taxon>
        <taxon>Bacillales</taxon>
        <taxon>Bacillaceae</taxon>
        <taxon>Aeribacillus</taxon>
    </lineage>
</organism>
<dbReference type="GO" id="GO:0016853">
    <property type="term" value="F:isomerase activity"/>
    <property type="evidence" value="ECO:0007669"/>
    <property type="project" value="UniProtKB-KW"/>
</dbReference>
<evidence type="ECO:0000313" key="5">
    <source>
        <dbReference type="EMBL" id="MDQ0163061.1"/>
    </source>
</evidence>
<proteinExistence type="inferred from homology"/>
<feature type="domain" description="4-oxalocrotonate tautomerase-like" evidence="4">
    <location>
        <begin position="2"/>
        <end position="60"/>
    </location>
</feature>
<reference evidence="5 6" key="1">
    <citation type="submission" date="2023-07" db="EMBL/GenBank/DDBJ databases">
        <title>Genomic Encyclopedia of Type Strains, Phase IV (KMG-IV): sequencing the most valuable type-strain genomes for metagenomic binning, comparative biology and taxonomic classification.</title>
        <authorList>
            <person name="Goeker M."/>
        </authorList>
    </citation>
    <scope>NUCLEOTIDE SEQUENCE [LARGE SCALE GENOMIC DNA]</scope>
    <source>
        <strain evidence="5 6">DSM 19092</strain>
    </source>
</reference>
<keyword evidence="2 3" id="KW-0413">Isomerase</keyword>
<evidence type="ECO:0000256" key="2">
    <source>
        <dbReference type="ARBA" id="ARBA00023235"/>
    </source>
</evidence>
<dbReference type="NCBIfam" id="TIGR00013">
    <property type="entry name" value="taut"/>
    <property type="match status" value="1"/>
</dbReference>
<evidence type="ECO:0000256" key="3">
    <source>
        <dbReference type="RuleBase" id="RU362032"/>
    </source>
</evidence>
<dbReference type="InterPro" id="IPR014347">
    <property type="entry name" value="Tautomerase/MIF_sf"/>
</dbReference>
<dbReference type="Pfam" id="PF01361">
    <property type="entry name" value="Tautomerase"/>
    <property type="match status" value="1"/>
</dbReference>
<gene>
    <name evidence="5" type="ORF">J2S06_002138</name>
</gene>
<protein>
    <recommendedName>
        <fullName evidence="3">Tautomerase</fullName>
        <ecNumber evidence="3">5.3.2.-</ecNumber>
    </recommendedName>
</protein>
<dbReference type="InterPro" id="IPR004370">
    <property type="entry name" value="4-OT-like_dom"/>
</dbReference>
<dbReference type="PANTHER" id="PTHR35530:SF1">
    <property type="entry name" value="2-HYDROXYMUCONATE TAUTOMERASE"/>
    <property type="match status" value="1"/>
</dbReference>